<keyword evidence="5" id="KW-1185">Reference proteome</keyword>
<evidence type="ECO:0000256" key="2">
    <source>
        <dbReference type="SAM" id="MobiDB-lite"/>
    </source>
</evidence>
<feature type="compositionally biased region" description="Acidic residues" evidence="2">
    <location>
        <begin position="394"/>
        <end position="403"/>
    </location>
</feature>
<gene>
    <name evidence="4" type="ORF">BJY17_000782</name>
</gene>
<keyword evidence="1" id="KW-0175">Coiled coil</keyword>
<evidence type="ECO:0000313" key="5">
    <source>
        <dbReference type="Proteomes" id="UP000549066"/>
    </source>
</evidence>
<accession>A0A852X1P3</accession>
<dbReference type="Pfam" id="PF18476">
    <property type="entry name" value="PIN_8"/>
    <property type="match status" value="1"/>
</dbReference>
<dbReference type="AlphaFoldDB" id="A0A852X1P3"/>
<reference evidence="4 5" key="1">
    <citation type="submission" date="2020-07" db="EMBL/GenBank/DDBJ databases">
        <title>Sequencing the genomes of 1000 actinobacteria strains.</title>
        <authorList>
            <person name="Klenk H.-P."/>
        </authorList>
    </citation>
    <scope>NUCLEOTIDE SEQUENCE [LARGE SCALE GENOMIC DNA]</scope>
    <source>
        <strain evidence="4 5">DSM 8598</strain>
    </source>
</reference>
<name>A0A852X1P3_9MICO</name>
<protein>
    <recommendedName>
        <fullName evidence="3">PIN like domain-containing protein</fullName>
    </recommendedName>
</protein>
<evidence type="ECO:0000313" key="4">
    <source>
        <dbReference type="EMBL" id="NYG20035.1"/>
    </source>
</evidence>
<feature type="coiled-coil region" evidence="1">
    <location>
        <begin position="86"/>
        <end position="143"/>
    </location>
</feature>
<dbReference type="EMBL" id="JACCFI010000001">
    <property type="protein sequence ID" value="NYG20035.1"/>
    <property type="molecule type" value="Genomic_DNA"/>
</dbReference>
<comment type="caution">
    <text evidence="4">The sequence shown here is derived from an EMBL/GenBank/DDBJ whole genome shotgun (WGS) entry which is preliminary data.</text>
</comment>
<evidence type="ECO:0000259" key="3">
    <source>
        <dbReference type="Pfam" id="PF18476"/>
    </source>
</evidence>
<feature type="domain" description="PIN like" evidence="3">
    <location>
        <begin position="25"/>
        <end position="236"/>
    </location>
</feature>
<proteinExistence type="predicted"/>
<feature type="region of interest" description="Disordered" evidence="2">
    <location>
        <begin position="384"/>
        <end position="422"/>
    </location>
</feature>
<dbReference type="InterPro" id="IPR041578">
    <property type="entry name" value="PIN_8"/>
</dbReference>
<organism evidence="4 5">
    <name type="scientific">Agromyces hippuratus</name>
    <dbReference type="NCBI Taxonomy" id="286438"/>
    <lineage>
        <taxon>Bacteria</taxon>
        <taxon>Bacillati</taxon>
        <taxon>Actinomycetota</taxon>
        <taxon>Actinomycetes</taxon>
        <taxon>Micrococcales</taxon>
        <taxon>Microbacteriaceae</taxon>
        <taxon>Agromyces</taxon>
    </lineage>
</organism>
<dbReference type="Proteomes" id="UP000549066">
    <property type="component" value="Unassembled WGS sequence"/>
</dbReference>
<evidence type="ECO:0000256" key="1">
    <source>
        <dbReference type="SAM" id="Coils"/>
    </source>
</evidence>
<sequence length="422" mass="46529">MKDRFRGYYPPTDDELKRVWAEATIVLDTNVLLGLYGQSPSTRKTFVDALQAIAERLWMPHQVGLEFHRNRATTRARATAEHTQVAANLTTAIEKARTQMVQLTERDQQLKTQQAFDRLDGAAKTLKKALDASKERLNAERKDGSDPVLDVVEHLYTSARIGEPFGPKELSRHRRRGAERFASEQPPGFADLKDKTGDRVFGDYFLWEQTLLHARAAASDVILVSDDQKSDWIDVDGSPLPALRSEFYERTGHDVLILNSKTFLEEVSARITKADPVEVERAADELEDAATHRLHSVSGNAVLKWPTIPTPEGFGALRTEWLGSNFVSPGLRAQINNQLAAGWGDLVIPPQGAMARALEELGTEMAQNLSALVAFKLGEASRQAAVNRQMGNVEESEDDDVAADSDSPAAGQSSEDDGSPSD</sequence>
<dbReference type="RefSeq" id="WP_179550218.1">
    <property type="nucleotide sequence ID" value="NZ_JACCFI010000001.1"/>
</dbReference>